<dbReference type="AlphaFoldDB" id="A0A9R1W640"/>
<evidence type="ECO:0000313" key="3">
    <source>
        <dbReference type="Proteomes" id="UP000235145"/>
    </source>
</evidence>
<dbReference type="Proteomes" id="UP000235145">
    <property type="component" value="Unassembled WGS sequence"/>
</dbReference>
<keyword evidence="1" id="KW-0472">Membrane</keyword>
<dbReference type="EMBL" id="NBSK02000003">
    <property type="protein sequence ID" value="KAJ0216795.1"/>
    <property type="molecule type" value="Genomic_DNA"/>
</dbReference>
<name>A0A9R1W640_LACSA</name>
<feature type="transmembrane region" description="Helical" evidence="1">
    <location>
        <begin position="68"/>
        <end position="87"/>
    </location>
</feature>
<keyword evidence="1" id="KW-1133">Transmembrane helix</keyword>
<gene>
    <name evidence="2" type="ORF">LSAT_V11C300147120</name>
</gene>
<evidence type="ECO:0000313" key="2">
    <source>
        <dbReference type="EMBL" id="KAJ0216795.1"/>
    </source>
</evidence>
<reference evidence="2 3" key="1">
    <citation type="journal article" date="2017" name="Nat. Commun.">
        <title>Genome assembly with in vitro proximity ligation data and whole-genome triplication in lettuce.</title>
        <authorList>
            <person name="Reyes-Chin-Wo S."/>
            <person name="Wang Z."/>
            <person name="Yang X."/>
            <person name="Kozik A."/>
            <person name="Arikit S."/>
            <person name="Song C."/>
            <person name="Xia L."/>
            <person name="Froenicke L."/>
            <person name="Lavelle D.O."/>
            <person name="Truco M.J."/>
            <person name="Xia R."/>
            <person name="Zhu S."/>
            <person name="Xu C."/>
            <person name="Xu H."/>
            <person name="Xu X."/>
            <person name="Cox K."/>
            <person name="Korf I."/>
            <person name="Meyers B.C."/>
            <person name="Michelmore R.W."/>
        </authorList>
    </citation>
    <scope>NUCLEOTIDE SEQUENCE [LARGE SCALE GENOMIC DNA]</scope>
    <source>
        <strain evidence="3">cv. Salinas</strain>
        <tissue evidence="2">Seedlings</tissue>
    </source>
</reference>
<comment type="caution">
    <text evidence="2">The sequence shown here is derived from an EMBL/GenBank/DDBJ whole genome shotgun (WGS) entry which is preliminary data.</text>
</comment>
<protein>
    <submittedName>
        <fullName evidence="2">Uncharacterized protein</fullName>
    </submittedName>
</protein>
<accession>A0A9R1W640</accession>
<organism evidence="2 3">
    <name type="scientific">Lactuca sativa</name>
    <name type="common">Garden lettuce</name>
    <dbReference type="NCBI Taxonomy" id="4236"/>
    <lineage>
        <taxon>Eukaryota</taxon>
        <taxon>Viridiplantae</taxon>
        <taxon>Streptophyta</taxon>
        <taxon>Embryophyta</taxon>
        <taxon>Tracheophyta</taxon>
        <taxon>Spermatophyta</taxon>
        <taxon>Magnoliopsida</taxon>
        <taxon>eudicotyledons</taxon>
        <taxon>Gunneridae</taxon>
        <taxon>Pentapetalae</taxon>
        <taxon>asterids</taxon>
        <taxon>campanulids</taxon>
        <taxon>Asterales</taxon>
        <taxon>Asteraceae</taxon>
        <taxon>Cichorioideae</taxon>
        <taxon>Cichorieae</taxon>
        <taxon>Lactucinae</taxon>
        <taxon>Lactuca</taxon>
    </lineage>
</organism>
<keyword evidence="3" id="KW-1185">Reference proteome</keyword>
<proteinExistence type="predicted"/>
<evidence type="ECO:0000256" key="1">
    <source>
        <dbReference type="SAM" id="Phobius"/>
    </source>
</evidence>
<feature type="transmembrane region" description="Helical" evidence="1">
    <location>
        <begin position="39"/>
        <end position="62"/>
    </location>
</feature>
<keyword evidence="1" id="KW-0812">Transmembrane</keyword>
<sequence length="88" mass="10192">MQVQLVHIQMRVPEYVRAVQFGSYCRVFHTKPKVSSCSVICIFINLYLLFLLQYDVIIMMITNIRHDIVGSSCPFVFLNLHITCIILG</sequence>